<keyword evidence="6 10" id="KW-0812">Transmembrane</keyword>
<evidence type="ECO:0000259" key="11">
    <source>
        <dbReference type="Pfam" id="PF21687"/>
    </source>
</evidence>
<dbReference type="EMBL" id="CAAHFG010000002">
    <property type="protein sequence ID" value="VGO15153.1"/>
    <property type="molecule type" value="Genomic_DNA"/>
</dbReference>
<gene>
    <name evidence="12" type="ORF">PDESU_03735</name>
</gene>
<feature type="domain" description="T2SS protein K first SAM-like" evidence="11">
    <location>
        <begin position="133"/>
        <end position="209"/>
    </location>
</feature>
<accession>A0A6C2U5J9</accession>
<keyword evidence="9 10" id="KW-0472">Membrane</keyword>
<dbReference type="RefSeq" id="WP_136080748.1">
    <property type="nucleotide sequence ID" value="NZ_CAAHFG010000002.1"/>
</dbReference>
<dbReference type="InterPro" id="IPR038072">
    <property type="entry name" value="GspK_central_sf"/>
</dbReference>
<dbReference type="SUPFAM" id="SSF158544">
    <property type="entry name" value="GspK insert domain-like"/>
    <property type="match status" value="1"/>
</dbReference>
<comment type="similarity">
    <text evidence="2">Belongs to the GSP K family.</text>
</comment>
<dbReference type="InterPro" id="IPR049031">
    <property type="entry name" value="T2SSK_SAM-like_1st"/>
</dbReference>
<comment type="subcellular location">
    <subcellularLocation>
        <location evidence="1">Cell inner membrane</location>
    </subcellularLocation>
</comment>
<dbReference type="Gene3D" id="1.10.40.60">
    <property type="entry name" value="EpsJ-like"/>
    <property type="match status" value="1"/>
</dbReference>
<evidence type="ECO:0000256" key="8">
    <source>
        <dbReference type="ARBA" id="ARBA00022989"/>
    </source>
</evidence>
<evidence type="ECO:0000256" key="6">
    <source>
        <dbReference type="ARBA" id="ARBA00022692"/>
    </source>
</evidence>
<keyword evidence="4" id="KW-1003">Cell membrane</keyword>
<evidence type="ECO:0000256" key="4">
    <source>
        <dbReference type="ARBA" id="ARBA00022475"/>
    </source>
</evidence>
<evidence type="ECO:0000256" key="5">
    <source>
        <dbReference type="ARBA" id="ARBA00022519"/>
    </source>
</evidence>
<evidence type="ECO:0000256" key="1">
    <source>
        <dbReference type="ARBA" id="ARBA00004533"/>
    </source>
</evidence>
<sequence length="344" mass="38055">MNTDQHSLVRPGSRSGSALILVLAVTVVLAFLVANFSAEIKNELKAAGAHYEEAINTQLARSAFELARLELARGGSLYANGHGDAFLIAGTEDYETEIEELLLYREGIALGRGLLSYRLIHSPSALDPNELGQNDWHRLLEVACDMEEGDERSALVDCIIDWTDEDDIARASGMEEDDYQELDTPRHVKNGVLDSFEELLMVHGMTRELFFGTGNPARVEDGMLWGGGILRYLIGDHSPEGRASAQYVLSGAVPADDDYDEDEELEYSKVETLPEQLYLLASGRIEAEDDTEEADREVVSERIVLVRLRLGEGQDAAYEIDDMMGNAPRETVERVLAYGVPEDD</sequence>
<evidence type="ECO:0000256" key="2">
    <source>
        <dbReference type="ARBA" id="ARBA00007246"/>
    </source>
</evidence>
<dbReference type="GO" id="GO:0005886">
    <property type="term" value="C:plasma membrane"/>
    <property type="evidence" value="ECO:0007669"/>
    <property type="project" value="UniProtKB-SubCell"/>
</dbReference>
<dbReference type="Proteomes" id="UP000366872">
    <property type="component" value="Unassembled WGS sequence"/>
</dbReference>
<protein>
    <recommendedName>
        <fullName evidence="11">T2SS protein K first SAM-like domain-containing protein</fullName>
    </recommendedName>
</protein>
<evidence type="ECO:0000256" key="7">
    <source>
        <dbReference type="ARBA" id="ARBA00022927"/>
    </source>
</evidence>
<feature type="transmembrane region" description="Helical" evidence="10">
    <location>
        <begin position="16"/>
        <end position="36"/>
    </location>
</feature>
<dbReference type="GO" id="GO:0009306">
    <property type="term" value="P:protein secretion"/>
    <property type="evidence" value="ECO:0007669"/>
    <property type="project" value="InterPro"/>
</dbReference>
<dbReference type="Pfam" id="PF21687">
    <property type="entry name" value="T2SSK_1st"/>
    <property type="match status" value="1"/>
</dbReference>
<keyword evidence="7" id="KW-0653">Protein transport</keyword>
<reference evidence="12 13" key="1">
    <citation type="submission" date="2019-04" db="EMBL/GenBank/DDBJ databases">
        <authorList>
            <person name="Van Vliet M D."/>
        </authorList>
    </citation>
    <scope>NUCLEOTIDE SEQUENCE [LARGE SCALE GENOMIC DNA]</scope>
    <source>
        <strain evidence="12 13">F1</strain>
    </source>
</reference>
<dbReference type="PANTHER" id="PTHR38831">
    <property type="entry name" value="TYPE II SECRETION SYSTEM PROTEIN K"/>
    <property type="match status" value="1"/>
</dbReference>
<dbReference type="InterPro" id="IPR005628">
    <property type="entry name" value="GspK"/>
</dbReference>
<evidence type="ECO:0000256" key="3">
    <source>
        <dbReference type="ARBA" id="ARBA00022448"/>
    </source>
</evidence>
<organism evidence="12 13">
    <name type="scientific">Pontiella desulfatans</name>
    <dbReference type="NCBI Taxonomy" id="2750659"/>
    <lineage>
        <taxon>Bacteria</taxon>
        <taxon>Pseudomonadati</taxon>
        <taxon>Kiritimatiellota</taxon>
        <taxon>Kiritimatiellia</taxon>
        <taxon>Kiritimatiellales</taxon>
        <taxon>Pontiellaceae</taxon>
        <taxon>Pontiella</taxon>
    </lineage>
</organism>
<name>A0A6C2U5J9_PONDE</name>
<keyword evidence="13" id="KW-1185">Reference proteome</keyword>
<keyword evidence="5" id="KW-0997">Cell inner membrane</keyword>
<proteinExistence type="inferred from homology"/>
<evidence type="ECO:0000256" key="9">
    <source>
        <dbReference type="ARBA" id="ARBA00023136"/>
    </source>
</evidence>
<evidence type="ECO:0000313" key="13">
    <source>
        <dbReference type="Proteomes" id="UP000366872"/>
    </source>
</evidence>
<keyword evidence="8 10" id="KW-1133">Transmembrane helix</keyword>
<evidence type="ECO:0000313" key="12">
    <source>
        <dbReference type="EMBL" id="VGO15153.1"/>
    </source>
</evidence>
<evidence type="ECO:0000256" key="10">
    <source>
        <dbReference type="SAM" id="Phobius"/>
    </source>
</evidence>
<keyword evidence="3" id="KW-0813">Transport</keyword>
<dbReference type="PANTHER" id="PTHR38831:SF1">
    <property type="entry name" value="TYPE II SECRETION SYSTEM PROTEIN K-RELATED"/>
    <property type="match status" value="1"/>
</dbReference>
<dbReference type="AlphaFoldDB" id="A0A6C2U5J9"/>